<dbReference type="AlphaFoldDB" id="A0A6C0CYB1"/>
<name>A0A6C0CYB1_9ZZZZ</name>
<accession>A0A6C0CYB1</accession>
<sequence length="304" mass="34409">MTKQFFSNNYDINYNDYLKYKKGKEGIKKLISDKKYYVNSFIDYDTFLTLSKAFYKQINNKYDISPPRSISDADTSYKSYKIFKSHVKDCSYCCSCKNISHVFYCKEIQNILYPYGESVVKRDDLEGMYYPRKLKLNKYCCNKCEKKKSCCKECEKPEQSCGNPFAKTNIYSMGSYNQYSCGGGSCCGSGCNSGCNSTCPTMKGTTFPITTPYCPPHPQNCGSYCGVNSCAGNTCKEYNYDGCGCGCKGEPKQNKCKYNGGCSKCVCRDNTAFDFKKGKPLFFKEKSSCSCGCKSKCKKCYIWS</sequence>
<protein>
    <submittedName>
        <fullName evidence="1">Uncharacterized protein</fullName>
    </submittedName>
</protein>
<reference evidence="1" key="1">
    <citation type="journal article" date="2020" name="Nature">
        <title>Giant virus diversity and host interactions through global metagenomics.</title>
        <authorList>
            <person name="Schulz F."/>
            <person name="Roux S."/>
            <person name="Paez-Espino D."/>
            <person name="Jungbluth S."/>
            <person name="Walsh D.A."/>
            <person name="Denef V.J."/>
            <person name="McMahon K.D."/>
            <person name="Konstantinidis K.T."/>
            <person name="Eloe-Fadrosh E.A."/>
            <person name="Kyrpides N.C."/>
            <person name="Woyke T."/>
        </authorList>
    </citation>
    <scope>NUCLEOTIDE SEQUENCE</scope>
    <source>
        <strain evidence="1">GVMAG-M-3300022752-66</strain>
    </source>
</reference>
<proteinExistence type="predicted"/>
<evidence type="ECO:0000313" key="1">
    <source>
        <dbReference type="EMBL" id="QHT08455.1"/>
    </source>
</evidence>
<organism evidence="1">
    <name type="scientific">viral metagenome</name>
    <dbReference type="NCBI Taxonomy" id="1070528"/>
    <lineage>
        <taxon>unclassified sequences</taxon>
        <taxon>metagenomes</taxon>
        <taxon>organismal metagenomes</taxon>
    </lineage>
</organism>
<dbReference type="EMBL" id="MN739496">
    <property type="protein sequence ID" value="QHT08455.1"/>
    <property type="molecule type" value="Genomic_DNA"/>
</dbReference>